<evidence type="ECO:0000313" key="7">
    <source>
        <dbReference type="Proteomes" id="UP000236569"/>
    </source>
</evidence>
<dbReference type="PANTHER" id="PTHR30204">
    <property type="entry name" value="REDOX-CYCLING DRUG-SENSING TRANSCRIPTIONAL ACTIVATOR SOXR"/>
    <property type="match status" value="1"/>
</dbReference>
<dbReference type="Pfam" id="PF06445">
    <property type="entry name" value="GyrI-like"/>
    <property type="match status" value="1"/>
</dbReference>
<dbReference type="SMART" id="SM00422">
    <property type="entry name" value="HTH_MERR"/>
    <property type="match status" value="1"/>
</dbReference>
<dbReference type="PRINTS" id="PR00040">
    <property type="entry name" value="HTHMERR"/>
</dbReference>
<proteinExistence type="predicted"/>
<keyword evidence="2" id="KW-0805">Transcription regulation</keyword>
<dbReference type="Proteomes" id="UP000236569">
    <property type="component" value="Unassembled WGS sequence"/>
</dbReference>
<evidence type="ECO:0000256" key="1">
    <source>
        <dbReference type="ARBA" id="ARBA00022491"/>
    </source>
</evidence>
<organism evidence="6 7">
    <name type="scientific">Deinococcus aerius</name>
    <dbReference type="NCBI Taxonomy" id="200253"/>
    <lineage>
        <taxon>Bacteria</taxon>
        <taxon>Thermotogati</taxon>
        <taxon>Deinococcota</taxon>
        <taxon>Deinococci</taxon>
        <taxon>Deinococcales</taxon>
        <taxon>Deinococcaceae</taxon>
        <taxon>Deinococcus</taxon>
    </lineage>
</organism>
<evidence type="ECO:0000256" key="2">
    <source>
        <dbReference type="ARBA" id="ARBA00023015"/>
    </source>
</evidence>
<name>A0A2I9DKM4_9DEIO</name>
<dbReference type="InterPro" id="IPR029442">
    <property type="entry name" value="GyrI-like"/>
</dbReference>
<dbReference type="InterPro" id="IPR047057">
    <property type="entry name" value="MerR_fam"/>
</dbReference>
<dbReference type="PROSITE" id="PS50937">
    <property type="entry name" value="HTH_MERR_2"/>
    <property type="match status" value="1"/>
</dbReference>
<dbReference type="SUPFAM" id="SSF55136">
    <property type="entry name" value="Probable bacterial effector-binding domain"/>
    <property type="match status" value="1"/>
</dbReference>
<dbReference type="GO" id="GO:0003677">
    <property type="term" value="F:DNA binding"/>
    <property type="evidence" value="ECO:0007669"/>
    <property type="project" value="UniProtKB-KW"/>
</dbReference>
<accession>A0A2I9DKM4</accession>
<sequence>MFKIGELARMAGVSVRTLHHYDDLGLLRPALTTESGHRLYAPAQLADLRRILALKALGLTLDEIGRVPDGLPSTPLLARRRAELLAQRDALDGQIRRLDEVLCQERRMEQYQVELKDLPASPVLAARTFAPDYRHVAAPLGELFGELGRTFEVTGLRGVQPCAVVWHGGGYQSEERIELEVAGDFEGDVPESGLPDGRVHLAELPAARVASTVHTGSYERLGEPYAALLAWMAREGFAPDGPVREVYLQSSADEEAQVTELQIPVRPA</sequence>
<keyword evidence="3" id="KW-0238">DNA-binding</keyword>
<dbReference type="AlphaFoldDB" id="A0A2I9DKM4"/>
<dbReference type="Pfam" id="PF13411">
    <property type="entry name" value="MerR_1"/>
    <property type="match status" value="1"/>
</dbReference>
<dbReference type="PANTHER" id="PTHR30204:SF69">
    <property type="entry name" value="MERR-FAMILY TRANSCRIPTIONAL REGULATOR"/>
    <property type="match status" value="1"/>
</dbReference>
<dbReference type="EMBL" id="BFAG01000004">
    <property type="protein sequence ID" value="GBF05441.1"/>
    <property type="molecule type" value="Genomic_DNA"/>
</dbReference>
<dbReference type="SUPFAM" id="SSF46955">
    <property type="entry name" value="Putative DNA-binding domain"/>
    <property type="match status" value="1"/>
</dbReference>
<protein>
    <submittedName>
        <fullName evidence="6">Transcriptional regulator, MerR family</fullName>
    </submittedName>
</protein>
<dbReference type="GO" id="GO:0003700">
    <property type="term" value="F:DNA-binding transcription factor activity"/>
    <property type="evidence" value="ECO:0007669"/>
    <property type="project" value="InterPro"/>
</dbReference>
<dbReference type="OrthoDB" id="9773308at2"/>
<dbReference type="InterPro" id="IPR011256">
    <property type="entry name" value="Reg_factor_effector_dom_sf"/>
</dbReference>
<feature type="domain" description="HTH merR-type" evidence="5">
    <location>
        <begin position="1"/>
        <end position="70"/>
    </location>
</feature>
<reference evidence="7" key="1">
    <citation type="submission" date="2018-01" db="EMBL/GenBank/DDBJ databases">
        <title>Draft Genome Sequence of the Radioresistant Bacterium Deinococcus aerius TR0125, Isolated from the Higher Atmosphere above Japan.</title>
        <authorList>
            <person name="Satoh K."/>
            <person name="Arai H."/>
            <person name="Sanzen T."/>
            <person name="Kawaguchi Y."/>
            <person name="Hayashi H."/>
            <person name="Yokobori S."/>
            <person name="Yamagishi A."/>
            <person name="Oono Y."/>
            <person name="Narumi I."/>
        </authorList>
    </citation>
    <scope>NUCLEOTIDE SEQUENCE [LARGE SCALE GENOMIC DNA]</scope>
    <source>
        <strain evidence="7">TR0125</strain>
    </source>
</reference>
<dbReference type="InterPro" id="IPR000551">
    <property type="entry name" value="MerR-type_HTH_dom"/>
</dbReference>
<dbReference type="InterPro" id="IPR009061">
    <property type="entry name" value="DNA-bd_dom_put_sf"/>
</dbReference>
<dbReference type="CDD" id="cd01106">
    <property type="entry name" value="HTH_TipAL-Mta"/>
    <property type="match status" value="1"/>
</dbReference>
<dbReference type="Gene3D" id="3.20.80.10">
    <property type="entry name" value="Regulatory factor, effector binding domain"/>
    <property type="match status" value="1"/>
</dbReference>
<dbReference type="PROSITE" id="PS00552">
    <property type="entry name" value="HTH_MERR_1"/>
    <property type="match status" value="1"/>
</dbReference>
<dbReference type="SMART" id="SM00871">
    <property type="entry name" value="AraC_E_bind"/>
    <property type="match status" value="1"/>
</dbReference>
<dbReference type="Gene3D" id="1.10.1660.10">
    <property type="match status" value="1"/>
</dbReference>
<keyword evidence="1" id="KW-0678">Repressor</keyword>
<gene>
    <name evidence="6" type="ORF">DAERI_040201</name>
</gene>
<keyword evidence="4" id="KW-0804">Transcription</keyword>
<evidence type="ECO:0000256" key="4">
    <source>
        <dbReference type="ARBA" id="ARBA00023163"/>
    </source>
</evidence>
<dbReference type="InterPro" id="IPR010499">
    <property type="entry name" value="AraC_E-bd"/>
</dbReference>
<evidence type="ECO:0000259" key="5">
    <source>
        <dbReference type="PROSITE" id="PS50937"/>
    </source>
</evidence>
<dbReference type="RefSeq" id="WP_103128864.1">
    <property type="nucleotide sequence ID" value="NZ_BFAG01000004.1"/>
</dbReference>
<evidence type="ECO:0000256" key="3">
    <source>
        <dbReference type="ARBA" id="ARBA00023125"/>
    </source>
</evidence>
<comment type="caution">
    <text evidence="6">The sequence shown here is derived from an EMBL/GenBank/DDBJ whole genome shotgun (WGS) entry which is preliminary data.</text>
</comment>
<keyword evidence="7" id="KW-1185">Reference proteome</keyword>
<evidence type="ECO:0000313" key="6">
    <source>
        <dbReference type="EMBL" id="GBF05441.1"/>
    </source>
</evidence>